<sequence length="246" mass="28605">MPADLIALVFRKKDVRNFIDLDRRSIAKGGDGKEIFFSNPRSIALYEYFRDVVNFDTTYLTNKNDMPFVAFVGVNHYGQSVLLECGLLNSKEKASFVWKALQHTRHKLLLWHIMKKLHENLKGYGCYEEIQVTMSEVVYQSLTIEEFEDNWTGFVNAYCLEDNEWLQGMRNDRRCWIPVYLKGDFRTTLAEFVTPYNNALMSRVKKEAAKDFDSLNKILPCCSNNEIEGATWISREDELHCVVDPG</sequence>
<dbReference type="KEGG" id="adu:107493195"/>
<keyword evidence="1" id="KW-0479">Metal-binding</keyword>
<dbReference type="Proteomes" id="UP000515211">
    <property type="component" value="Chromosome 1"/>
</dbReference>
<accession>A0A6P4DV28</accession>
<dbReference type="GeneID" id="107493195"/>
<keyword evidence="1" id="KW-0863">Zinc-finger</keyword>
<proteinExistence type="inferred from homology"/>
<dbReference type="PANTHER" id="PTHR31669:SF283">
    <property type="entry name" value="PROTEIN FAR1-RELATED SEQUENCE"/>
    <property type="match status" value="1"/>
</dbReference>
<dbReference type="GO" id="GO:0005634">
    <property type="term" value="C:nucleus"/>
    <property type="evidence" value="ECO:0007669"/>
    <property type="project" value="UniProtKB-SubCell"/>
</dbReference>
<dbReference type="Pfam" id="PF10551">
    <property type="entry name" value="MULE"/>
    <property type="match status" value="1"/>
</dbReference>
<name>A0A6P4DV28_ARADU</name>
<dbReference type="GO" id="GO:0008270">
    <property type="term" value="F:zinc ion binding"/>
    <property type="evidence" value="ECO:0007669"/>
    <property type="project" value="UniProtKB-UniRule"/>
</dbReference>
<gene>
    <name evidence="4" type="primary">LOC107493195</name>
</gene>
<dbReference type="RefSeq" id="XP_015969772.1">
    <property type="nucleotide sequence ID" value="XM_016114286.1"/>
</dbReference>
<organism evidence="3 4">
    <name type="scientific">Arachis duranensis</name>
    <name type="common">Wild peanut</name>
    <dbReference type="NCBI Taxonomy" id="130453"/>
    <lineage>
        <taxon>Eukaryota</taxon>
        <taxon>Viridiplantae</taxon>
        <taxon>Streptophyta</taxon>
        <taxon>Embryophyta</taxon>
        <taxon>Tracheophyta</taxon>
        <taxon>Spermatophyta</taxon>
        <taxon>Magnoliopsida</taxon>
        <taxon>eudicotyledons</taxon>
        <taxon>Gunneridae</taxon>
        <taxon>Pentapetalae</taxon>
        <taxon>rosids</taxon>
        <taxon>fabids</taxon>
        <taxon>Fabales</taxon>
        <taxon>Fabaceae</taxon>
        <taxon>Papilionoideae</taxon>
        <taxon>50 kb inversion clade</taxon>
        <taxon>dalbergioids sensu lato</taxon>
        <taxon>Dalbergieae</taxon>
        <taxon>Pterocarpus clade</taxon>
        <taxon>Arachis</taxon>
    </lineage>
</organism>
<evidence type="ECO:0000256" key="1">
    <source>
        <dbReference type="RuleBase" id="RU367018"/>
    </source>
</evidence>
<dbReference type="PANTHER" id="PTHR31669">
    <property type="entry name" value="PROTEIN FAR1-RELATED SEQUENCE 10-RELATED"/>
    <property type="match status" value="1"/>
</dbReference>
<keyword evidence="1" id="KW-0862">Zinc</keyword>
<evidence type="ECO:0000259" key="2">
    <source>
        <dbReference type="Pfam" id="PF10551"/>
    </source>
</evidence>
<dbReference type="AlphaFoldDB" id="A0A6P4DV28"/>
<keyword evidence="1" id="KW-0539">Nucleus</keyword>
<reference evidence="4" key="2">
    <citation type="submission" date="2025-08" db="UniProtKB">
        <authorList>
            <consortium name="RefSeq"/>
        </authorList>
    </citation>
    <scope>IDENTIFICATION</scope>
    <source>
        <tissue evidence="4">Whole plant</tissue>
    </source>
</reference>
<comment type="subcellular location">
    <subcellularLocation>
        <location evidence="1">Nucleus</location>
    </subcellularLocation>
</comment>
<dbReference type="GO" id="GO:0006355">
    <property type="term" value="P:regulation of DNA-templated transcription"/>
    <property type="evidence" value="ECO:0007669"/>
    <property type="project" value="UniProtKB-UniRule"/>
</dbReference>
<evidence type="ECO:0000313" key="3">
    <source>
        <dbReference type="Proteomes" id="UP000515211"/>
    </source>
</evidence>
<comment type="similarity">
    <text evidence="1">Belongs to the FHY3/FAR1 family.</text>
</comment>
<dbReference type="InterPro" id="IPR031052">
    <property type="entry name" value="FHY3/FAR1"/>
</dbReference>
<feature type="domain" description="MULE transposase" evidence="2">
    <location>
        <begin position="52"/>
        <end position="101"/>
    </location>
</feature>
<evidence type="ECO:0000313" key="4">
    <source>
        <dbReference type="RefSeq" id="XP_015969772.1"/>
    </source>
</evidence>
<dbReference type="InterPro" id="IPR018289">
    <property type="entry name" value="MULE_transposase_dom"/>
</dbReference>
<keyword evidence="3" id="KW-1185">Reference proteome</keyword>
<protein>
    <recommendedName>
        <fullName evidence="1">Protein FAR1-RELATED SEQUENCE</fullName>
    </recommendedName>
</protein>
<reference evidence="3" key="1">
    <citation type="journal article" date="2016" name="Nat. Genet.">
        <title>The genome sequences of Arachis duranensis and Arachis ipaensis, the diploid ancestors of cultivated peanut.</title>
        <authorList>
            <person name="Bertioli D.J."/>
            <person name="Cannon S.B."/>
            <person name="Froenicke L."/>
            <person name="Huang G."/>
            <person name="Farmer A.D."/>
            <person name="Cannon E.K."/>
            <person name="Liu X."/>
            <person name="Gao D."/>
            <person name="Clevenger J."/>
            <person name="Dash S."/>
            <person name="Ren L."/>
            <person name="Moretzsohn M.C."/>
            <person name="Shirasawa K."/>
            <person name="Huang W."/>
            <person name="Vidigal B."/>
            <person name="Abernathy B."/>
            <person name="Chu Y."/>
            <person name="Niederhuth C.E."/>
            <person name="Umale P."/>
            <person name="Araujo A.C."/>
            <person name="Kozik A."/>
            <person name="Kim K.D."/>
            <person name="Burow M.D."/>
            <person name="Varshney R.K."/>
            <person name="Wang X."/>
            <person name="Zhang X."/>
            <person name="Barkley N."/>
            <person name="Guimaraes P.M."/>
            <person name="Isobe S."/>
            <person name="Guo B."/>
            <person name="Liao B."/>
            <person name="Stalker H.T."/>
            <person name="Schmitz R.J."/>
            <person name="Scheffler B.E."/>
            <person name="Leal-Bertioli S.C."/>
            <person name="Xun X."/>
            <person name="Jackson S.A."/>
            <person name="Michelmore R."/>
            <person name="Ozias-Akins P."/>
        </authorList>
    </citation>
    <scope>NUCLEOTIDE SEQUENCE [LARGE SCALE GENOMIC DNA]</scope>
    <source>
        <strain evidence="3">cv. V14167</strain>
    </source>
</reference>
<comment type="function">
    <text evidence="1">Putative transcription activator involved in regulating light control of development.</text>
</comment>